<keyword evidence="4" id="KW-1185">Reference proteome</keyword>
<evidence type="ECO:0000313" key="3">
    <source>
        <dbReference type="EMBL" id="KAH7047489.1"/>
    </source>
</evidence>
<gene>
    <name evidence="3" type="ORF">B0J12DRAFT_667143</name>
</gene>
<name>A0ABQ8G7W2_9PEZI</name>
<feature type="region of interest" description="Disordered" evidence="1">
    <location>
        <begin position="1"/>
        <end position="30"/>
    </location>
</feature>
<dbReference type="Gene3D" id="3.40.50.720">
    <property type="entry name" value="NAD(P)-binding Rossmann-like Domain"/>
    <property type="match status" value="1"/>
</dbReference>
<protein>
    <submittedName>
        <fullName evidence="3">CoA binding domain-containing protein</fullName>
    </submittedName>
</protein>
<reference evidence="3 4" key="1">
    <citation type="journal article" date="2021" name="Nat. Commun.">
        <title>Genetic determinants of endophytism in the Arabidopsis root mycobiome.</title>
        <authorList>
            <person name="Mesny F."/>
            <person name="Miyauchi S."/>
            <person name="Thiergart T."/>
            <person name="Pickel B."/>
            <person name="Atanasova L."/>
            <person name="Karlsson M."/>
            <person name="Huettel B."/>
            <person name="Barry K.W."/>
            <person name="Haridas S."/>
            <person name="Chen C."/>
            <person name="Bauer D."/>
            <person name="Andreopoulos W."/>
            <person name="Pangilinan J."/>
            <person name="LaButti K."/>
            <person name="Riley R."/>
            <person name="Lipzen A."/>
            <person name="Clum A."/>
            <person name="Drula E."/>
            <person name="Henrissat B."/>
            <person name="Kohler A."/>
            <person name="Grigoriev I.V."/>
            <person name="Martin F.M."/>
            <person name="Hacquard S."/>
        </authorList>
    </citation>
    <scope>NUCLEOTIDE SEQUENCE [LARGE SCALE GENOMIC DNA]</scope>
    <source>
        <strain evidence="3 4">MPI-SDFR-AT-0080</strain>
    </source>
</reference>
<dbReference type="PANTHER" id="PTHR33303">
    <property type="entry name" value="CYTOPLASMIC PROTEIN-RELATED"/>
    <property type="match status" value="1"/>
</dbReference>
<dbReference type="EMBL" id="JAGTJR010000016">
    <property type="protein sequence ID" value="KAH7047489.1"/>
    <property type="molecule type" value="Genomic_DNA"/>
</dbReference>
<feature type="compositionally biased region" description="Basic and acidic residues" evidence="1">
    <location>
        <begin position="1"/>
        <end position="10"/>
    </location>
</feature>
<sequence length="206" mass="22393">MVNEEHESRRAVPRRLPPGATSSRPLNRSVRPLSASLRHLPNLTYAMDAALKTFFTSPRFAVAGASSDRAKFGHKVFVWYLAHSLPVTPLNPRSPTITALNRAYPAAPKPSALPSPTETALSVITPPPVTLQLLREAKDAGIRAVWLQPGTFDKEVLEYAQHAFPGAVIADGFWGRSGGHGEGWCVLVDGEEGLRVAGREWEAARL</sequence>
<dbReference type="InterPro" id="IPR003781">
    <property type="entry name" value="CoA-bd"/>
</dbReference>
<dbReference type="Proteomes" id="UP000774617">
    <property type="component" value="Unassembled WGS sequence"/>
</dbReference>
<proteinExistence type="predicted"/>
<dbReference type="SUPFAM" id="SSF51735">
    <property type="entry name" value="NAD(P)-binding Rossmann-fold domains"/>
    <property type="match status" value="1"/>
</dbReference>
<dbReference type="SMART" id="SM00881">
    <property type="entry name" value="CoA_binding"/>
    <property type="match status" value="1"/>
</dbReference>
<dbReference type="InterPro" id="IPR036291">
    <property type="entry name" value="NAD(P)-bd_dom_sf"/>
</dbReference>
<comment type="caution">
    <text evidence="3">The sequence shown here is derived from an EMBL/GenBank/DDBJ whole genome shotgun (WGS) entry which is preliminary data.</text>
</comment>
<feature type="domain" description="CoA-binding" evidence="2">
    <location>
        <begin position="54"/>
        <end position="151"/>
    </location>
</feature>
<evidence type="ECO:0000313" key="4">
    <source>
        <dbReference type="Proteomes" id="UP000774617"/>
    </source>
</evidence>
<organism evidence="3 4">
    <name type="scientific">Macrophomina phaseolina</name>
    <dbReference type="NCBI Taxonomy" id="35725"/>
    <lineage>
        <taxon>Eukaryota</taxon>
        <taxon>Fungi</taxon>
        <taxon>Dikarya</taxon>
        <taxon>Ascomycota</taxon>
        <taxon>Pezizomycotina</taxon>
        <taxon>Dothideomycetes</taxon>
        <taxon>Dothideomycetes incertae sedis</taxon>
        <taxon>Botryosphaeriales</taxon>
        <taxon>Botryosphaeriaceae</taxon>
        <taxon>Macrophomina</taxon>
    </lineage>
</organism>
<evidence type="ECO:0000259" key="2">
    <source>
        <dbReference type="SMART" id="SM00881"/>
    </source>
</evidence>
<evidence type="ECO:0000256" key="1">
    <source>
        <dbReference type="SAM" id="MobiDB-lite"/>
    </source>
</evidence>
<dbReference type="Pfam" id="PF13380">
    <property type="entry name" value="CoA_binding_2"/>
    <property type="match status" value="1"/>
</dbReference>
<dbReference type="PANTHER" id="PTHR33303:SF2">
    <property type="entry name" value="COA-BINDING DOMAIN-CONTAINING PROTEIN"/>
    <property type="match status" value="1"/>
</dbReference>
<accession>A0ABQ8G7W2</accession>